<feature type="coiled-coil region" evidence="1">
    <location>
        <begin position="84"/>
        <end position="115"/>
    </location>
</feature>
<gene>
    <name evidence="3" type="ORF">GCM10011452_16560</name>
</gene>
<reference evidence="3" key="1">
    <citation type="journal article" date="2014" name="Int. J. Syst. Evol. Microbiol.">
        <title>Complete genome sequence of Corynebacterium casei LMG S-19264T (=DSM 44701T), isolated from a smear-ripened cheese.</title>
        <authorList>
            <consortium name="US DOE Joint Genome Institute (JGI-PGF)"/>
            <person name="Walter F."/>
            <person name="Albersmeier A."/>
            <person name="Kalinowski J."/>
            <person name="Ruckert C."/>
        </authorList>
    </citation>
    <scope>NUCLEOTIDE SEQUENCE</scope>
    <source>
        <strain evidence="3">KCTC 23714</strain>
    </source>
</reference>
<feature type="domain" description="Magnesium transporter MgtE intracellular" evidence="2">
    <location>
        <begin position="116"/>
        <end position="181"/>
    </location>
</feature>
<dbReference type="EMBL" id="BMYQ01000004">
    <property type="protein sequence ID" value="GGW28727.1"/>
    <property type="molecule type" value="Genomic_DNA"/>
</dbReference>
<evidence type="ECO:0000313" key="4">
    <source>
        <dbReference type="Proteomes" id="UP000628984"/>
    </source>
</evidence>
<dbReference type="Pfam" id="PF03448">
    <property type="entry name" value="MgtE_N"/>
    <property type="match status" value="1"/>
</dbReference>
<reference evidence="3" key="2">
    <citation type="submission" date="2020-09" db="EMBL/GenBank/DDBJ databases">
        <authorList>
            <person name="Sun Q."/>
            <person name="Kim S."/>
        </authorList>
    </citation>
    <scope>NUCLEOTIDE SEQUENCE</scope>
    <source>
        <strain evidence="3">KCTC 23714</strain>
    </source>
</reference>
<organism evidence="3 4">
    <name type="scientific">Gemmobacter lanyuensis</name>
    <dbReference type="NCBI Taxonomy" id="1054497"/>
    <lineage>
        <taxon>Bacteria</taxon>
        <taxon>Pseudomonadati</taxon>
        <taxon>Pseudomonadota</taxon>
        <taxon>Alphaproteobacteria</taxon>
        <taxon>Rhodobacterales</taxon>
        <taxon>Paracoccaceae</taxon>
        <taxon>Gemmobacter</taxon>
    </lineage>
</organism>
<dbReference type="Proteomes" id="UP000628984">
    <property type="component" value="Unassembled WGS sequence"/>
</dbReference>
<dbReference type="AlphaFoldDB" id="A0A918IRI1"/>
<name>A0A918IRI1_9RHOB</name>
<evidence type="ECO:0000259" key="2">
    <source>
        <dbReference type="Pfam" id="PF03448"/>
    </source>
</evidence>
<keyword evidence="1" id="KW-0175">Coiled coil</keyword>
<dbReference type="RefSeq" id="WP_189633388.1">
    <property type="nucleotide sequence ID" value="NZ_BMYQ01000004.1"/>
</dbReference>
<comment type="caution">
    <text evidence="3">The sequence shown here is derived from an EMBL/GenBank/DDBJ whole genome shotgun (WGS) entry which is preliminary data.</text>
</comment>
<dbReference type="InterPro" id="IPR006668">
    <property type="entry name" value="Mg_transptr_MgtE_intracell_dom"/>
</dbReference>
<evidence type="ECO:0000256" key="1">
    <source>
        <dbReference type="SAM" id="Coils"/>
    </source>
</evidence>
<dbReference type="SUPFAM" id="SSF158791">
    <property type="entry name" value="MgtE N-terminal domain-like"/>
    <property type="match status" value="1"/>
</dbReference>
<evidence type="ECO:0000313" key="3">
    <source>
        <dbReference type="EMBL" id="GGW28727.1"/>
    </source>
</evidence>
<keyword evidence="4" id="KW-1185">Reference proteome</keyword>
<accession>A0A918IRI1</accession>
<proteinExistence type="predicted"/>
<protein>
    <recommendedName>
        <fullName evidence="2">Magnesium transporter MgtE intracellular domain-containing protein</fullName>
    </recommendedName>
</protein>
<sequence>MKAALHALRMPLLMPFAVLLLSSAVIRVGLEAGVAFAASRPALGRAEEALVCAPTPADIARSLDVREQAIAAEEATLKAQKMKLDQTEITINLKMKELQAEQERLNRIVAYADEAAEKDLTKLTDIYQSMKPKDASALFDSMEPEFAAGFLGRMRPTEAAAILAAMEPTRAYALSATLAGRNAEAKK</sequence>